<keyword evidence="1" id="KW-1133">Transmembrane helix</keyword>
<accession>A0A0U3F9T9</accession>
<dbReference type="Proteomes" id="UP000060043">
    <property type="component" value="Chromosome"/>
</dbReference>
<evidence type="ECO:0000313" key="3">
    <source>
        <dbReference type="EMBL" id="ALU32673.1"/>
    </source>
</evidence>
<organism evidence="2 5">
    <name type="scientific">Sulfolobus acidocaldarius</name>
    <dbReference type="NCBI Taxonomy" id="2285"/>
    <lineage>
        <taxon>Archaea</taxon>
        <taxon>Thermoproteota</taxon>
        <taxon>Thermoprotei</taxon>
        <taxon>Sulfolobales</taxon>
        <taxon>Sulfolobaceae</taxon>
        <taxon>Sulfolobus</taxon>
    </lineage>
</organism>
<feature type="transmembrane region" description="Helical" evidence="1">
    <location>
        <begin position="83"/>
        <end position="105"/>
    </location>
</feature>
<dbReference type="EMBL" id="CP013695">
    <property type="protein sequence ID" value="ALU32673.1"/>
    <property type="molecule type" value="Genomic_DNA"/>
</dbReference>
<sequence>MKSWIVKEIKINGLSYFGPLIFTVLPIAERIYKISLNSYIMINYLILVIFLSFICTYLVLSNLFNGIMYTLTYTVGISPKEIILTRLFLFSTIPVLPIAMALWMTSSLTTLAKFIIQIYILVLMSTIIGIIFKNDIIALIMDFIISALGLSVKINFLFPFLSGQLNPLSGIIVVLLLALTIYLLSNVELQKVERV</sequence>
<evidence type="ECO:0000256" key="1">
    <source>
        <dbReference type="SAM" id="Phobius"/>
    </source>
</evidence>
<evidence type="ECO:0000313" key="2">
    <source>
        <dbReference type="EMBL" id="ALU29930.1"/>
    </source>
</evidence>
<proteinExistence type="predicted"/>
<dbReference type="Proteomes" id="UP000065473">
    <property type="component" value="Chromosome"/>
</dbReference>
<dbReference type="DNASU" id="3474825"/>
<feature type="transmembrane region" description="Helical" evidence="1">
    <location>
        <begin position="44"/>
        <end position="71"/>
    </location>
</feature>
<gene>
    <name evidence="2" type="ORF">ATY89_08260</name>
    <name evidence="3" type="ORF">ATZ20_11280</name>
</gene>
<evidence type="ECO:0000313" key="4">
    <source>
        <dbReference type="Proteomes" id="UP000060043"/>
    </source>
</evidence>
<name>A0A0U3F9T9_9CREN</name>
<dbReference type="GeneID" id="14552475"/>
<feature type="transmembrane region" description="Helical" evidence="1">
    <location>
        <begin position="139"/>
        <end position="161"/>
    </location>
</feature>
<protein>
    <submittedName>
        <fullName evidence="2">Uncharacterized protein</fullName>
    </submittedName>
</protein>
<feature type="transmembrane region" description="Helical" evidence="1">
    <location>
        <begin position="111"/>
        <end position="132"/>
    </location>
</feature>
<feature type="transmembrane region" description="Helical" evidence="1">
    <location>
        <begin position="12"/>
        <end position="32"/>
    </location>
</feature>
<feature type="transmembrane region" description="Helical" evidence="1">
    <location>
        <begin position="167"/>
        <end position="184"/>
    </location>
</feature>
<dbReference type="AlphaFoldDB" id="A0A0U3F9T9"/>
<evidence type="ECO:0000313" key="5">
    <source>
        <dbReference type="Proteomes" id="UP000065473"/>
    </source>
</evidence>
<reference evidence="4 5" key="1">
    <citation type="submission" date="2015-12" db="EMBL/GenBank/DDBJ databases">
        <title>A stable core within a dynamic pangenome in Sulfolobus acidocaldarius.</title>
        <authorList>
            <person name="Anderson R."/>
            <person name="Kouris A."/>
            <person name="Seward C."/>
            <person name="Campbell K."/>
            <person name="Whitaker R."/>
        </authorList>
    </citation>
    <scope>NUCLEOTIDE SEQUENCE [LARGE SCALE GENOMIC DNA]</scope>
    <source>
        <strain evidence="2 5">GG12-C01-09</strain>
        <strain evidence="3 4">NG05B_CO5_07</strain>
    </source>
</reference>
<dbReference type="EMBL" id="CP013694">
    <property type="protein sequence ID" value="ALU29930.1"/>
    <property type="molecule type" value="Genomic_DNA"/>
</dbReference>
<keyword evidence="1" id="KW-0812">Transmembrane</keyword>
<keyword evidence="1" id="KW-0472">Membrane</keyword>
<dbReference type="RefSeq" id="WP_011278767.1">
    <property type="nucleotide sequence ID" value="NZ_BHWZ01000005.1"/>
</dbReference>